<dbReference type="SUPFAM" id="SSF46785">
    <property type="entry name" value="Winged helix' DNA-binding domain"/>
    <property type="match status" value="1"/>
</dbReference>
<dbReference type="InterPro" id="IPR002577">
    <property type="entry name" value="HTH_HxlR"/>
</dbReference>
<dbReference type="GO" id="GO:0003677">
    <property type="term" value="F:DNA binding"/>
    <property type="evidence" value="ECO:0007669"/>
    <property type="project" value="UniProtKB-KW"/>
</dbReference>
<keyword evidence="1" id="KW-0805">Transcription regulation</keyword>
<dbReference type="PANTHER" id="PTHR33204">
    <property type="entry name" value="TRANSCRIPTIONAL REGULATOR, MARR FAMILY"/>
    <property type="match status" value="1"/>
</dbReference>
<accession>A0A2U2PCT4</accession>
<evidence type="ECO:0000256" key="2">
    <source>
        <dbReference type="ARBA" id="ARBA00023125"/>
    </source>
</evidence>
<dbReference type="Gene3D" id="1.10.10.10">
    <property type="entry name" value="Winged helix-like DNA-binding domain superfamily/Winged helix DNA-binding domain"/>
    <property type="match status" value="1"/>
</dbReference>
<protein>
    <submittedName>
        <fullName evidence="5">Transcriptional regulator</fullName>
    </submittedName>
</protein>
<sequence length="129" mass="15264">MTAEDEKRFQAKIRAIQDTMFVIGGKWKIPVILSIYCGNRRFNDILASIPRITNRVLSKELKHLEENLLISRTVVSEYPVRIEYALTEYCLSIDKIAKPMEEWGIDHKKRLVNKVKFRQNEYPDCRQLH</sequence>
<dbReference type="RefSeq" id="WP_109417227.1">
    <property type="nucleotide sequence ID" value="NZ_QEAS01000016.1"/>
</dbReference>
<organism evidence="5 6">
    <name type="scientific">Pararcticibacter amylolyticus</name>
    <dbReference type="NCBI Taxonomy" id="2173175"/>
    <lineage>
        <taxon>Bacteria</taxon>
        <taxon>Pseudomonadati</taxon>
        <taxon>Bacteroidota</taxon>
        <taxon>Sphingobacteriia</taxon>
        <taxon>Sphingobacteriales</taxon>
        <taxon>Sphingobacteriaceae</taxon>
        <taxon>Pararcticibacter</taxon>
    </lineage>
</organism>
<dbReference type="Pfam" id="PF01638">
    <property type="entry name" value="HxlR"/>
    <property type="match status" value="1"/>
</dbReference>
<reference evidence="5 6" key="1">
    <citation type="submission" date="2018-04" db="EMBL/GenBank/DDBJ databases">
        <title>Pedobacter chongqingensis sp. nov., isolated from a rottenly hemp rope.</title>
        <authorList>
            <person name="Cai Y."/>
        </authorList>
    </citation>
    <scope>NUCLEOTIDE SEQUENCE [LARGE SCALE GENOMIC DNA]</scope>
    <source>
        <strain evidence="5 6">FJ4-8</strain>
    </source>
</reference>
<keyword evidence="6" id="KW-1185">Reference proteome</keyword>
<evidence type="ECO:0000256" key="3">
    <source>
        <dbReference type="ARBA" id="ARBA00023163"/>
    </source>
</evidence>
<gene>
    <name evidence="5" type="ORF">DDR33_18155</name>
</gene>
<dbReference type="InterPro" id="IPR036390">
    <property type="entry name" value="WH_DNA-bd_sf"/>
</dbReference>
<dbReference type="Proteomes" id="UP000245647">
    <property type="component" value="Unassembled WGS sequence"/>
</dbReference>
<evidence type="ECO:0000313" key="5">
    <source>
        <dbReference type="EMBL" id="PWG79211.1"/>
    </source>
</evidence>
<dbReference type="AlphaFoldDB" id="A0A2U2PCT4"/>
<feature type="domain" description="HTH hxlR-type" evidence="4">
    <location>
        <begin position="14"/>
        <end position="112"/>
    </location>
</feature>
<dbReference type="EMBL" id="QEAS01000016">
    <property type="protein sequence ID" value="PWG79211.1"/>
    <property type="molecule type" value="Genomic_DNA"/>
</dbReference>
<keyword evidence="3" id="KW-0804">Transcription</keyword>
<dbReference type="InterPro" id="IPR036388">
    <property type="entry name" value="WH-like_DNA-bd_sf"/>
</dbReference>
<keyword evidence="2" id="KW-0238">DNA-binding</keyword>
<name>A0A2U2PCT4_9SPHI</name>
<dbReference type="OrthoDB" id="769662at2"/>
<evidence type="ECO:0000313" key="6">
    <source>
        <dbReference type="Proteomes" id="UP000245647"/>
    </source>
</evidence>
<evidence type="ECO:0000256" key="1">
    <source>
        <dbReference type="ARBA" id="ARBA00023015"/>
    </source>
</evidence>
<dbReference type="PROSITE" id="PS51118">
    <property type="entry name" value="HTH_HXLR"/>
    <property type="match status" value="1"/>
</dbReference>
<evidence type="ECO:0000259" key="4">
    <source>
        <dbReference type="PROSITE" id="PS51118"/>
    </source>
</evidence>
<proteinExistence type="predicted"/>
<dbReference type="PANTHER" id="PTHR33204:SF18">
    <property type="entry name" value="TRANSCRIPTIONAL REGULATORY PROTEIN"/>
    <property type="match status" value="1"/>
</dbReference>
<comment type="caution">
    <text evidence="5">The sequence shown here is derived from an EMBL/GenBank/DDBJ whole genome shotgun (WGS) entry which is preliminary data.</text>
</comment>